<reference evidence="2" key="1">
    <citation type="submission" date="2020-03" db="EMBL/GenBank/DDBJ databases">
        <title>The deep terrestrial virosphere.</title>
        <authorList>
            <person name="Holmfeldt K."/>
            <person name="Nilsson E."/>
            <person name="Simone D."/>
            <person name="Lopez-Fernandez M."/>
            <person name="Wu X."/>
            <person name="de Brujin I."/>
            <person name="Lundin D."/>
            <person name="Andersson A."/>
            <person name="Bertilsson S."/>
            <person name="Dopson M."/>
        </authorList>
    </citation>
    <scope>NUCLEOTIDE SEQUENCE</scope>
    <source>
        <strain evidence="3">MM415A00921</strain>
        <strain evidence="2">TM448A00108</strain>
        <strain evidence="4">TM448B01989</strain>
    </source>
</reference>
<evidence type="ECO:0000256" key="1">
    <source>
        <dbReference type="SAM" id="Phobius"/>
    </source>
</evidence>
<sequence length="69" mass="7746">MDSIQILWIGIIVAGLMVVWSFRTAIALLGITAVGLLLSSLTAFGFGLMYLVVEIWDGFDYIIRKIRRK</sequence>
<evidence type="ECO:0000313" key="4">
    <source>
        <dbReference type="EMBL" id="QJI00540.1"/>
    </source>
</evidence>
<proteinExistence type="predicted"/>
<accession>A0A6H1ZAL2</accession>
<keyword evidence="1" id="KW-1133">Transmembrane helix</keyword>
<dbReference type="EMBL" id="MT142375">
    <property type="protein sequence ID" value="QJA79284.1"/>
    <property type="molecule type" value="Genomic_DNA"/>
</dbReference>
<dbReference type="AlphaFoldDB" id="A0A6H1ZAL2"/>
<dbReference type="EMBL" id="MT144859">
    <property type="protein sequence ID" value="QJI00540.1"/>
    <property type="molecule type" value="Genomic_DNA"/>
</dbReference>
<evidence type="ECO:0000313" key="3">
    <source>
        <dbReference type="EMBL" id="QJA79284.1"/>
    </source>
</evidence>
<name>A0A6H1ZAL2_9ZZZZ</name>
<evidence type="ECO:0000313" key="2">
    <source>
        <dbReference type="EMBL" id="QJA44471.1"/>
    </source>
</evidence>
<organism evidence="2">
    <name type="scientific">viral metagenome</name>
    <dbReference type="NCBI Taxonomy" id="1070528"/>
    <lineage>
        <taxon>unclassified sequences</taxon>
        <taxon>metagenomes</taxon>
        <taxon>organismal metagenomes</taxon>
    </lineage>
</organism>
<keyword evidence="1" id="KW-0812">Transmembrane</keyword>
<gene>
    <name evidence="3" type="ORF">MM415A00921_0013</name>
    <name evidence="2" type="ORF">TM448A00108_0098</name>
    <name evidence="4" type="ORF">TM448B01989_0016</name>
</gene>
<dbReference type="EMBL" id="MT143976">
    <property type="protein sequence ID" value="QJA44471.1"/>
    <property type="molecule type" value="Genomic_DNA"/>
</dbReference>
<protein>
    <submittedName>
        <fullName evidence="2">Uncharacterized protein</fullName>
    </submittedName>
</protein>
<feature type="transmembrane region" description="Helical" evidence="1">
    <location>
        <begin position="37"/>
        <end position="59"/>
    </location>
</feature>
<keyword evidence="1" id="KW-0472">Membrane</keyword>
<feature type="transmembrane region" description="Helical" evidence="1">
    <location>
        <begin position="7"/>
        <end position="31"/>
    </location>
</feature>